<dbReference type="SUPFAM" id="SSF51735">
    <property type="entry name" value="NAD(P)-binding Rossmann-fold domains"/>
    <property type="match status" value="1"/>
</dbReference>
<comment type="caution">
    <text evidence="4">The sequence shown here is derived from an EMBL/GenBank/DDBJ whole genome shotgun (WGS) entry which is preliminary data.</text>
</comment>
<accession>A0A5Q6RJZ3</accession>
<feature type="domain" description="NAD-dependent epimerase/dehydratase" evidence="3">
    <location>
        <begin position="5"/>
        <end position="250"/>
    </location>
</feature>
<dbReference type="AlphaFoldDB" id="A0A5Q6RJZ3"/>
<evidence type="ECO:0000313" key="5">
    <source>
        <dbReference type="Proteomes" id="UP000307768"/>
    </source>
</evidence>
<dbReference type="PANTHER" id="PTHR10366">
    <property type="entry name" value="NAD DEPENDENT EPIMERASE/DEHYDRATASE"/>
    <property type="match status" value="1"/>
</dbReference>
<evidence type="ECO:0000256" key="1">
    <source>
        <dbReference type="ARBA" id="ARBA00023002"/>
    </source>
</evidence>
<evidence type="ECO:0000313" key="4">
    <source>
        <dbReference type="EMBL" id="KAA1418307.1"/>
    </source>
</evidence>
<dbReference type="Proteomes" id="UP000307768">
    <property type="component" value="Unassembled WGS sequence"/>
</dbReference>
<sequence length="356" mass="39087">MTDTVLVTGGSGFIASHLVAQLLDAGYAVRASVRDLSRTDKVDPLRTLAAGRRGTLEVFEADLLDDGAFTAAMAGCTRVFHVASPFLMPEQIKDGRRDVLDPATIGTRNVLDAVNATPSVERLVLTSTVGAIFGDYVDVLAMKDKTLREEYVNETSTLENNPYHYAKTQAELLAWEAARAQDRWSLVCINPGLVLGPSISGPSDSGSLFLMNELMSGYFFYGAPDFSFTVADVRDVAAAHVRAAETDDAHGRYIVARPEMLSFLEMARIIRSRHRRRVLIPRHPVPDAAVRVLGPRFGLTPDYIAKHLGIRFAVDNSRSVAELGIAYRPAEETILDHFDGWLAGRSRRRERASARA</sequence>
<reference evidence="4 5" key="1">
    <citation type="submission" date="2019-09" db="EMBL/GenBank/DDBJ databases">
        <title>Mumia zhuanghuii sp. nov. isolated from the intestinal contents of plateau pika (Ochotona curzoniae) in the Qinghai-Tibet plateau of China.</title>
        <authorList>
            <person name="Tian Z."/>
        </authorList>
    </citation>
    <scope>NUCLEOTIDE SEQUENCE [LARGE SCALE GENOMIC DNA]</scope>
    <source>
        <strain evidence="5">350</strain>
    </source>
</reference>
<dbReference type="Pfam" id="PF01370">
    <property type="entry name" value="Epimerase"/>
    <property type="match status" value="1"/>
</dbReference>
<evidence type="ECO:0000259" key="3">
    <source>
        <dbReference type="Pfam" id="PF01370"/>
    </source>
</evidence>
<protein>
    <submittedName>
        <fullName evidence="4">NAD-dependent epimerase/dehydratase family protein</fullName>
    </submittedName>
</protein>
<gene>
    <name evidence="4" type="ORF">FE697_021025</name>
</gene>
<dbReference type="EMBL" id="VDFQ02000007">
    <property type="protein sequence ID" value="KAA1418307.1"/>
    <property type="molecule type" value="Genomic_DNA"/>
</dbReference>
<comment type="similarity">
    <text evidence="2">Belongs to the NAD(P)-dependent epimerase/dehydratase family. Dihydroflavonol-4-reductase subfamily.</text>
</comment>
<dbReference type="Gene3D" id="3.40.50.720">
    <property type="entry name" value="NAD(P)-binding Rossmann-like Domain"/>
    <property type="match status" value="1"/>
</dbReference>
<evidence type="ECO:0000256" key="2">
    <source>
        <dbReference type="ARBA" id="ARBA00023445"/>
    </source>
</evidence>
<dbReference type="OrthoDB" id="9778052at2"/>
<dbReference type="PANTHER" id="PTHR10366:SF564">
    <property type="entry name" value="STEROL-4-ALPHA-CARBOXYLATE 3-DEHYDROGENASE, DECARBOXYLATING"/>
    <property type="match status" value="1"/>
</dbReference>
<dbReference type="InterPro" id="IPR001509">
    <property type="entry name" value="Epimerase_deHydtase"/>
</dbReference>
<dbReference type="GO" id="GO:0016616">
    <property type="term" value="F:oxidoreductase activity, acting on the CH-OH group of donors, NAD or NADP as acceptor"/>
    <property type="evidence" value="ECO:0007669"/>
    <property type="project" value="TreeGrafter"/>
</dbReference>
<organism evidence="4 5">
    <name type="scientific">Mumia zhuanghuii</name>
    <dbReference type="NCBI Taxonomy" id="2585211"/>
    <lineage>
        <taxon>Bacteria</taxon>
        <taxon>Bacillati</taxon>
        <taxon>Actinomycetota</taxon>
        <taxon>Actinomycetes</taxon>
        <taxon>Propionibacteriales</taxon>
        <taxon>Nocardioidaceae</taxon>
        <taxon>Mumia</taxon>
    </lineage>
</organism>
<dbReference type="RefSeq" id="WP_149771596.1">
    <property type="nucleotide sequence ID" value="NZ_VDFQ02000007.1"/>
</dbReference>
<dbReference type="InterPro" id="IPR050425">
    <property type="entry name" value="NAD(P)_dehydrat-like"/>
</dbReference>
<proteinExistence type="inferred from homology"/>
<keyword evidence="1" id="KW-0560">Oxidoreductase</keyword>
<name>A0A5Q6RJZ3_9ACTN</name>
<dbReference type="InterPro" id="IPR036291">
    <property type="entry name" value="NAD(P)-bd_dom_sf"/>
</dbReference>